<evidence type="ECO:0000256" key="2">
    <source>
        <dbReference type="ARBA" id="ARBA00034247"/>
    </source>
</evidence>
<dbReference type="InterPro" id="IPR029151">
    <property type="entry name" value="Sensor-like_sf"/>
</dbReference>
<gene>
    <name evidence="6" type="ORF">ACFOMG_04760</name>
</gene>
<dbReference type="InterPro" id="IPR048760">
    <property type="entry name" value="VP0354-like_sensor_dom"/>
</dbReference>
<evidence type="ECO:0000313" key="6">
    <source>
        <dbReference type="EMBL" id="MFC3679422.1"/>
    </source>
</evidence>
<keyword evidence="7" id="KW-1185">Reference proteome</keyword>
<name>A0ABV7VRU5_9GAMM</name>
<evidence type="ECO:0000256" key="4">
    <source>
        <dbReference type="SAM" id="Phobius"/>
    </source>
</evidence>
<accession>A0ABV7VRU5</accession>
<evidence type="ECO:0000259" key="5">
    <source>
        <dbReference type="PROSITE" id="PS50887"/>
    </source>
</evidence>
<dbReference type="InterPro" id="IPR050469">
    <property type="entry name" value="Diguanylate_Cyclase"/>
</dbReference>
<dbReference type="RefSeq" id="WP_376865114.1">
    <property type="nucleotide sequence ID" value="NZ_JBHRYB010000005.1"/>
</dbReference>
<dbReference type="PANTHER" id="PTHR45138">
    <property type="entry name" value="REGULATORY COMPONENTS OF SENSORY TRANSDUCTION SYSTEM"/>
    <property type="match status" value="1"/>
</dbReference>
<evidence type="ECO:0000256" key="3">
    <source>
        <dbReference type="SAM" id="Coils"/>
    </source>
</evidence>
<dbReference type="Gene3D" id="3.30.70.270">
    <property type="match status" value="1"/>
</dbReference>
<dbReference type="CDD" id="cd01949">
    <property type="entry name" value="GGDEF"/>
    <property type="match status" value="1"/>
</dbReference>
<keyword evidence="4" id="KW-0812">Transmembrane</keyword>
<comment type="caution">
    <text evidence="6">The sequence shown here is derived from an EMBL/GenBank/DDBJ whole genome shotgun (WGS) entry which is preliminary data.</text>
</comment>
<dbReference type="Pfam" id="PF00990">
    <property type="entry name" value="GGDEF"/>
    <property type="match status" value="1"/>
</dbReference>
<dbReference type="PROSITE" id="PS50887">
    <property type="entry name" value="GGDEF"/>
    <property type="match status" value="1"/>
</dbReference>
<dbReference type="InterPro" id="IPR043128">
    <property type="entry name" value="Rev_trsase/Diguanyl_cyclase"/>
</dbReference>
<evidence type="ECO:0000256" key="1">
    <source>
        <dbReference type="ARBA" id="ARBA00012528"/>
    </source>
</evidence>
<dbReference type="SUPFAM" id="SSF55073">
    <property type="entry name" value="Nucleotide cyclase"/>
    <property type="match status" value="1"/>
</dbReference>
<feature type="domain" description="GGDEF" evidence="5">
    <location>
        <begin position="418"/>
        <end position="546"/>
    </location>
</feature>
<protein>
    <recommendedName>
        <fullName evidence="1">diguanylate cyclase</fullName>
        <ecNumber evidence="1">2.7.7.65</ecNumber>
    </recommendedName>
</protein>
<dbReference type="SMART" id="SM00267">
    <property type="entry name" value="GGDEF"/>
    <property type="match status" value="1"/>
</dbReference>
<dbReference type="Pfam" id="PF21623">
    <property type="entry name" value="HK_sensor_dom_bact"/>
    <property type="match status" value="1"/>
</dbReference>
<feature type="transmembrane region" description="Helical" evidence="4">
    <location>
        <begin position="16"/>
        <end position="35"/>
    </location>
</feature>
<dbReference type="SUPFAM" id="SSF103190">
    <property type="entry name" value="Sensory domain-like"/>
    <property type="match status" value="2"/>
</dbReference>
<evidence type="ECO:0000313" key="7">
    <source>
        <dbReference type="Proteomes" id="UP001595722"/>
    </source>
</evidence>
<dbReference type="PANTHER" id="PTHR45138:SF9">
    <property type="entry name" value="DIGUANYLATE CYCLASE DGCM-RELATED"/>
    <property type="match status" value="1"/>
</dbReference>
<comment type="catalytic activity">
    <reaction evidence="2">
        <text>2 GTP = 3',3'-c-di-GMP + 2 diphosphate</text>
        <dbReference type="Rhea" id="RHEA:24898"/>
        <dbReference type="ChEBI" id="CHEBI:33019"/>
        <dbReference type="ChEBI" id="CHEBI:37565"/>
        <dbReference type="ChEBI" id="CHEBI:58805"/>
        <dbReference type="EC" id="2.7.7.65"/>
    </reaction>
</comment>
<keyword evidence="4" id="KW-1133">Transmembrane helix</keyword>
<dbReference type="InterPro" id="IPR000160">
    <property type="entry name" value="GGDEF_dom"/>
</dbReference>
<dbReference type="Gene3D" id="3.30.450.20">
    <property type="entry name" value="PAS domain"/>
    <property type="match status" value="2"/>
</dbReference>
<sequence length="546" mass="62748">MKSEDEVRSSPANPLLLVYVVIALCCLSLLAFHLYSELNHSRSEQVLLLQSQLKSAKKSSRNAIKWRLNDVSYFHRLFNTLMSPDGDSAREQQLLSMLTAFNQSREVYFQLRWLDATGREQLRIDKNGDHYRRLADAELQDKSERGYFVQAMRLPPGTPFISALDLNVEHGEVELPHRPTIRVGVRVADRAGNDRGLLILNYDASDLLQRFMQQQNPFWLTNAEGYWMHGADEPLLWGHSLQRPEITMAVRYPLAWQQIRNQQQGVFTTAEGVWVFDTLFDYGADGLMKHPHFEGVEPLDAAAYPWKMIGFISTEQLQQMRQALLFNNLSLLVVVALVLLLFGFFLSYYLREYQSRQIAERARERLEQEVARRTLELDELNQELARQVRADPLTGLANRRAFEEQFLAEFLRTKRSAQTFSLMLIDVDNFKQINDEYGHETGDEILRHIADILQDSVRSTDCVARWGGEEFVVMLPDTGHQATYVAEKIRSRIEQYQFPAVGQVTVSIGVSCGQPDTEERGHIFSAADEAMYSAKKSGKNQVVYKE</sequence>
<reference evidence="7" key="1">
    <citation type="journal article" date="2019" name="Int. J. Syst. Evol. Microbiol.">
        <title>The Global Catalogue of Microorganisms (GCM) 10K type strain sequencing project: providing services to taxonomists for standard genome sequencing and annotation.</title>
        <authorList>
            <consortium name="The Broad Institute Genomics Platform"/>
            <consortium name="The Broad Institute Genome Sequencing Center for Infectious Disease"/>
            <person name="Wu L."/>
            <person name="Ma J."/>
        </authorList>
    </citation>
    <scope>NUCLEOTIDE SEQUENCE [LARGE SCALE GENOMIC DNA]</scope>
    <source>
        <strain evidence="7">KCTC 42424</strain>
    </source>
</reference>
<feature type="transmembrane region" description="Helical" evidence="4">
    <location>
        <begin position="329"/>
        <end position="350"/>
    </location>
</feature>
<feature type="coiled-coil region" evidence="3">
    <location>
        <begin position="356"/>
        <end position="383"/>
    </location>
</feature>
<dbReference type="Proteomes" id="UP001595722">
    <property type="component" value="Unassembled WGS sequence"/>
</dbReference>
<organism evidence="6 7">
    <name type="scientific">Bacterioplanoides pacificum</name>
    <dbReference type="NCBI Taxonomy" id="1171596"/>
    <lineage>
        <taxon>Bacteria</taxon>
        <taxon>Pseudomonadati</taxon>
        <taxon>Pseudomonadota</taxon>
        <taxon>Gammaproteobacteria</taxon>
        <taxon>Oceanospirillales</taxon>
        <taxon>Oceanospirillaceae</taxon>
        <taxon>Bacterioplanoides</taxon>
    </lineage>
</organism>
<keyword evidence="4" id="KW-0472">Membrane</keyword>
<dbReference type="EMBL" id="JBHRYB010000005">
    <property type="protein sequence ID" value="MFC3679422.1"/>
    <property type="molecule type" value="Genomic_DNA"/>
</dbReference>
<dbReference type="InterPro" id="IPR029787">
    <property type="entry name" value="Nucleotide_cyclase"/>
</dbReference>
<dbReference type="NCBIfam" id="TIGR00254">
    <property type="entry name" value="GGDEF"/>
    <property type="match status" value="1"/>
</dbReference>
<proteinExistence type="predicted"/>
<keyword evidence="3" id="KW-0175">Coiled coil</keyword>
<dbReference type="EC" id="2.7.7.65" evidence="1"/>